<accession>A0AA92WHU1</accession>
<gene>
    <name evidence="2" type="ORF">DW916_10885</name>
</gene>
<dbReference type="AlphaFoldDB" id="A0AA92WHU1"/>
<reference evidence="2 3" key="1">
    <citation type="submission" date="2018-08" db="EMBL/GenBank/DDBJ databases">
        <title>A genome reference for cultivated species of the human gut microbiota.</title>
        <authorList>
            <person name="Zou Y."/>
            <person name="Xue W."/>
            <person name="Luo G."/>
        </authorList>
    </citation>
    <scope>NUCLEOTIDE SEQUENCE [LARGE SCALE GENOMIC DNA]</scope>
    <source>
        <strain evidence="2 3">AM42-23AC</strain>
    </source>
</reference>
<keyword evidence="1" id="KW-0472">Membrane</keyword>
<evidence type="ECO:0000313" key="2">
    <source>
        <dbReference type="EMBL" id="RHA84757.1"/>
    </source>
</evidence>
<dbReference type="EMBL" id="QSFW01000023">
    <property type="protein sequence ID" value="RHA84757.1"/>
    <property type="molecule type" value="Genomic_DNA"/>
</dbReference>
<keyword evidence="1" id="KW-0812">Transmembrane</keyword>
<name>A0AA92WHU1_9BACT</name>
<dbReference type="Proteomes" id="UP000284990">
    <property type="component" value="Unassembled WGS sequence"/>
</dbReference>
<proteinExistence type="predicted"/>
<feature type="transmembrane region" description="Helical" evidence="1">
    <location>
        <begin position="64"/>
        <end position="83"/>
    </location>
</feature>
<evidence type="ECO:0000313" key="3">
    <source>
        <dbReference type="Proteomes" id="UP000284990"/>
    </source>
</evidence>
<keyword evidence="1" id="KW-1133">Transmembrane helix</keyword>
<sequence>MLSAPGIFFAEYARKIEENAGKIGEFPRNPFLEVAEPKGDPAVAFGRFRSHFRSFLDMIPIHSVFFPFSFLFIPHFQIILLLLHRILFN</sequence>
<organism evidence="2 3">
    <name type="scientific">Segatella copri</name>
    <dbReference type="NCBI Taxonomy" id="165179"/>
    <lineage>
        <taxon>Bacteria</taxon>
        <taxon>Pseudomonadati</taxon>
        <taxon>Bacteroidota</taxon>
        <taxon>Bacteroidia</taxon>
        <taxon>Bacteroidales</taxon>
        <taxon>Prevotellaceae</taxon>
        <taxon>Segatella</taxon>
    </lineage>
</organism>
<evidence type="ECO:0000256" key="1">
    <source>
        <dbReference type="SAM" id="Phobius"/>
    </source>
</evidence>
<comment type="caution">
    <text evidence="2">The sequence shown here is derived from an EMBL/GenBank/DDBJ whole genome shotgun (WGS) entry which is preliminary data.</text>
</comment>
<protein>
    <submittedName>
        <fullName evidence="2">Uncharacterized protein</fullName>
    </submittedName>
</protein>